<reference evidence="1" key="1">
    <citation type="submission" date="2019-11" db="EMBL/GenBank/DDBJ databases">
        <title>Leishmania tarentolae CDS.</title>
        <authorList>
            <person name="Goto Y."/>
            <person name="Yamagishi J."/>
        </authorList>
    </citation>
    <scope>NUCLEOTIDE SEQUENCE [LARGE SCALE GENOMIC DNA]</scope>
    <source>
        <strain evidence="1">Parrot Tar II</strain>
    </source>
</reference>
<gene>
    <name evidence="1" type="ORF">LtaPh_1807300</name>
</gene>
<keyword evidence="2" id="KW-1185">Reference proteome</keyword>
<dbReference type="AlphaFoldDB" id="A0A640KDW6"/>
<protein>
    <submittedName>
        <fullName evidence="1">Uncharacterized protein</fullName>
    </submittedName>
</protein>
<proteinExistence type="predicted"/>
<sequence>MASAAKSTDSRALGYYSVCGWRSSALPSGLQLQQRAPISGISASASSTTVRTWSVSSLLAHSSLTLEVQCTMCEELLRQLCCATHARQVRGPGGADTVCGSSGPSLVQLVTKLGTELELNSSTSSTVLTVLASHLCKCVSGAVDLLGGSGRHVLLRWLRARLQHEPIPPAATSVTSAAQASTASPAGAPQVILLRWREAAQSMVLSTSDSRVGVDLHASFALGNSEPAATDGASISRPEYHRPLPGMPVLSLLPPTLHDLLADGQLVGMGYGSREVLLVLFYMHIHHTNGVQERAVADLLEDVSSSLGTKAAAALDRGAFRYAIRLLCRWRLLRVVEAHSQLLEICGSDTRLREFLLAVLSKQAEWCEAELGLDAREIMRFRSLL</sequence>
<evidence type="ECO:0000313" key="1">
    <source>
        <dbReference type="EMBL" id="GET87783.1"/>
    </source>
</evidence>
<organism evidence="1 2">
    <name type="scientific">Leishmania tarentolae</name>
    <name type="common">Sauroleishmania tarentolae</name>
    <dbReference type="NCBI Taxonomy" id="5689"/>
    <lineage>
        <taxon>Eukaryota</taxon>
        <taxon>Discoba</taxon>
        <taxon>Euglenozoa</taxon>
        <taxon>Kinetoplastea</taxon>
        <taxon>Metakinetoplastina</taxon>
        <taxon>Trypanosomatida</taxon>
        <taxon>Trypanosomatidae</taxon>
        <taxon>Leishmaniinae</taxon>
        <taxon>Leishmania</taxon>
        <taxon>lizard Leishmania</taxon>
    </lineage>
</organism>
<evidence type="ECO:0000313" key="2">
    <source>
        <dbReference type="Proteomes" id="UP000419144"/>
    </source>
</evidence>
<accession>A0A640KDW6</accession>
<dbReference type="EMBL" id="BLBS01000023">
    <property type="protein sequence ID" value="GET87783.1"/>
    <property type="molecule type" value="Genomic_DNA"/>
</dbReference>
<comment type="caution">
    <text evidence="1">The sequence shown here is derived from an EMBL/GenBank/DDBJ whole genome shotgun (WGS) entry which is preliminary data.</text>
</comment>
<dbReference type="OrthoDB" id="273519at2759"/>
<name>A0A640KDW6_LEITA</name>
<dbReference type="Proteomes" id="UP000419144">
    <property type="component" value="Unassembled WGS sequence"/>
</dbReference>
<dbReference type="VEuPathDB" id="TriTrypDB:LtaPh_1807300"/>